<sequence>MHDTTQHAFSYDDKTIEHDKDVLLDHMMHQYGDGILHLAYTYVKNEATAEDLTQEIFVKSYQKLHQFKQQSSLKTWLYRIASNHCKDYVKSFHHRKMIVHDKLFDALPSATKQVEETVIQTSEEHTLANAVMHLPLKYREVIHMHYYEDMSLAEIHDVTSVNINTLKTRLKRAKDLLKQHMTNEEV</sequence>
<feature type="domain" description="RNA polymerase sigma-70 region 2" evidence="5">
    <location>
        <begin position="28"/>
        <end position="91"/>
    </location>
</feature>
<dbReference type="CDD" id="cd06171">
    <property type="entry name" value="Sigma70_r4"/>
    <property type="match status" value="1"/>
</dbReference>
<dbReference type="NCBIfam" id="NF006930">
    <property type="entry name" value="PRK09415.1"/>
    <property type="match status" value="1"/>
</dbReference>
<keyword evidence="8" id="KW-1185">Reference proteome</keyword>
<dbReference type="Pfam" id="PF08281">
    <property type="entry name" value="Sigma70_r4_2"/>
    <property type="match status" value="1"/>
</dbReference>
<dbReference type="Proteomes" id="UP000318138">
    <property type="component" value="Chromosome"/>
</dbReference>
<comment type="similarity">
    <text evidence="1">Belongs to the sigma-70 factor family. ECF subfamily.</text>
</comment>
<dbReference type="Pfam" id="PF04542">
    <property type="entry name" value="Sigma70_r2"/>
    <property type="match status" value="1"/>
</dbReference>
<reference evidence="8" key="1">
    <citation type="submission" date="2019-07" db="EMBL/GenBank/DDBJ databases">
        <title>Bacillus alkalisoli sp. nov. isolated from saline soil.</title>
        <authorList>
            <person name="Sun J.-Q."/>
            <person name="Xu L."/>
        </authorList>
    </citation>
    <scope>NUCLEOTIDE SEQUENCE [LARGE SCALE GENOMIC DNA]</scope>
    <source>
        <strain evidence="8">M4U3P1</strain>
    </source>
</reference>
<organism evidence="7 8">
    <name type="scientific">Paenalkalicoccus suaedae</name>
    <dbReference type="NCBI Taxonomy" id="2592382"/>
    <lineage>
        <taxon>Bacteria</taxon>
        <taxon>Bacillati</taxon>
        <taxon>Bacillota</taxon>
        <taxon>Bacilli</taxon>
        <taxon>Bacillales</taxon>
        <taxon>Bacillaceae</taxon>
        <taxon>Paenalkalicoccus</taxon>
    </lineage>
</organism>
<dbReference type="PANTHER" id="PTHR43133:SF60">
    <property type="entry name" value="RNA POLYMERASE SIGMA FACTOR SIGV"/>
    <property type="match status" value="1"/>
</dbReference>
<dbReference type="EMBL" id="CP041372">
    <property type="protein sequence ID" value="QKS69908.1"/>
    <property type="molecule type" value="Genomic_DNA"/>
</dbReference>
<dbReference type="GO" id="GO:0003677">
    <property type="term" value="F:DNA binding"/>
    <property type="evidence" value="ECO:0007669"/>
    <property type="project" value="InterPro"/>
</dbReference>
<dbReference type="InterPro" id="IPR014284">
    <property type="entry name" value="RNA_pol_sigma-70_dom"/>
</dbReference>
<dbReference type="GO" id="GO:0006352">
    <property type="term" value="P:DNA-templated transcription initiation"/>
    <property type="evidence" value="ECO:0007669"/>
    <property type="project" value="InterPro"/>
</dbReference>
<feature type="domain" description="RNA polymerase sigma factor 70 region 4 type 2" evidence="6">
    <location>
        <begin position="127"/>
        <end position="175"/>
    </location>
</feature>
<evidence type="ECO:0000259" key="5">
    <source>
        <dbReference type="Pfam" id="PF04542"/>
    </source>
</evidence>
<dbReference type="InterPro" id="IPR007627">
    <property type="entry name" value="RNA_pol_sigma70_r2"/>
</dbReference>
<dbReference type="RefSeq" id="WP_176007952.1">
    <property type="nucleotide sequence ID" value="NZ_CP041372.2"/>
</dbReference>
<dbReference type="SUPFAM" id="SSF88659">
    <property type="entry name" value="Sigma3 and sigma4 domains of RNA polymerase sigma factors"/>
    <property type="match status" value="1"/>
</dbReference>
<evidence type="ECO:0000313" key="8">
    <source>
        <dbReference type="Proteomes" id="UP000318138"/>
    </source>
</evidence>
<dbReference type="Gene3D" id="1.10.10.10">
    <property type="entry name" value="Winged helix-like DNA-binding domain superfamily/Winged helix DNA-binding domain"/>
    <property type="match status" value="1"/>
</dbReference>
<dbReference type="AlphaFoldDB" id="A0A859FAU8"/>
<evidence type="ECO:0000256" key="4">
    <source>
        <dbReference type="ARBA" id="ARBA00023163"/>
    </source>
</evidence>
<evidence type="ECO:0000256" key="2">
    <source>
        <dbReference type="ARBA" id="ARBA00023015"/>
    </source>
</evidence>
<dbReference type="GO" id="GO:0016987">
    <property type="term" value="F:sigma factor activity"/>
    <property type="evidence" value="ECO:0007669"/>
    <property type="project" value="UniProtKB-KW"/>
</dbReference>
<dbReference type="PANTHER" id="PTHR43133">
    <property type="entry name" value="RNA POLYMERASE ECF-TYPE SIGMA FACTO"/>
    <property type="match status" value="1"/>
</dbReference>
<dbReference type="InterPro" id="IPR013249">
    <property type="entry name" value="RNA_pol_sigma70_r4_t2"/>
</dbReference>
<protein>
    <submittedName>
        <fullName evidence="7">Sigma-70 family RNA polymerase sigma factor</fullName>
    </submittedName>
</protein>
<name>A0A859FAU8_9BACI</name>
<dbReference type="InterPro" id="IPR039425">
    <property type="entry name" value="RNA_pol_sigma-70-like"/>
</dbReference>
<keyword evidence="4" id="KW-0804">Transcription</keyword>
<evidence type="ECO:0000259" key="6">
    <source>
        <dbReference type="Pfam" id="PF08281"/>
    </source>
</evidence>
<keyword evidence="3" id="KW-0731">Sigma factor</keyword>
<dbReference type="SUPFAM" id="SSF88946">
    <property type="entry name" value="Sigma2 domain of RNA polymerase sigma factors"/>
    <property type="match status" value="1"/>
</dbReference>
<evidence type="ECO:0000313" key="7">
    <source>
        <dbReference type="EMBL" id="QKS69908.1"/>
    </source>
</evidence>
<evidence type="ECO:0000256" key="3">
    <source>
        <dbReference type="ARBA" id="ARBA00023082"/>
    </source>
</evidence>
<dbReference type="InterPro" id="IPR013325">
    <property type="entry name" value="RNA_pol_sigma_r2"/>
</dbReference>
<dbReference type="InterPro" id="IPR036388">
    <property type="entry name" value="WH-like_DNA-bd_sf"/>
</dbReference>
<keyword evidence="2" id="KW-0805">Transcription regulation</keyword>
<dbReference type="NCBIfam" id="TIGR02937">
    <property type="entry name" value="sigma70-ECF"/>
    <property type="match status" value="1"/>
</dbReference>
<evidence type="ECO:0000256" key="1">
    <source>
        <dbReference type="ARBA" id="ARBA00010641"/>
    </source>
</evidence>
<dbReference type="KEGG" id="psua:FLK61_24310"/>
<dbReference type="InterPro" id="IPR013324">
    <property type="entry name" value="RNA_pol_sigma_r3/r4-like"/>
</dbReference>
<dbReference type="Gene3D" id="1.10.1740.10">
    <property type="match status" value="1"/>
</dbReference>
<gene>
    <name evidence="7" type="ORF">FLK61_24310</name>
</gene>
<accession>A0A859FAU8</accession>
<proteinExistence type="inferred from homology"/>